<organism evidence="2">
    <name type="scientific">Amorphochlora amoebiformis</name>
    <dbReference type="NCBI Taxonomy" id="1561963"/>
    <lineage>
        <taxon>Eukaryota</taxon>
        <taxon>Sar</taxon>
        <taxon>Rhizaria</taxon>
        <taxon>Cercozoa</taxon>
        <taxon>Chlorarachniophyceae</taxon>
        <taxon>Amorphochlora</taxon>
    </lineage>
</organism>
<reference evidence="2" key="1">
    <citation type="submission" date="2021-01" db="EMBL/GenBank/DDBJ databases">
        <authorList>
            <person name="Corre E."/>
            <person name="Pelletier E."/>
            <person name="Niang G."/>
            <person name="Scheremetjew M."/>
            <person name="Finn R."/>
            <person name="Kale V."/>
            <person name="Holt S."/>
            <person name="Cochrane G."/>
            <person name="Meng A."/>
            <person name="Brown T."/>
            <person name="Cohen L."/>
        </authorList>
    </citation>
    <scope>NUCLEOTIDE SEQUENCE</scope>
    <source>
        <strain evidence="2">CCMP2058</strain>
    </source>
</reference>
<name>A0A7S0GZC3_9EUKA</name>
<sequence length="321" mass="37498">MGAVQKELHYRKMKEDKENWLEMTKARMTRFDRSLLGSPVQNLESLFSIKPIPNAAESNITYELNADRLTHAPTPLSRDNDEEVIWGTEIKLKTISKPKFLKGLVAVSKPLGNRYVFSIKNINHNHKYRNYIYRPVIKGPNLRSKERAIRRLKLGLEVANLMEKHFEYQLLRLNQNFTRILELRFWNKRWRKFIDSNPREDDFGSSDTATIVWGCKRSQAKFAKAYDDSVARQREMECRLDWRQGFDTYVTYMVWLILNIETSGLIPAKSRPDFPDLPPRDESDGHVETWSGSGHERGLDYLAKDYGESDGSYEAGKEDIE</sequence>
<evidence type="ECO:0000256" key="1">
    <source>
        <dbReference type="SAM" id="MobiDB-lite"/>
    </source>
</evidence>
<dbReference type="AlphaFoldDB" id="A0A7S0GZC3"/>
<feature type="region of interest" description="Disordered" evidence="1">
    <location>
        <begin position="269"/>
        <end position="298"/>
    </location>
</feature>
<accession>A0A7S0GZC3</accession>
<evidence type="ECO:0000313" key="2">
    <source>
        <dbReference type="EMBL" id="CAD8446450.1"/>
    </source>
</evidence>
<protein>
    <submittedName>
        <fullName evidence="2">Uncharacterized protein</fullName>
    </submittedName>
</protein>
<gene>
    <name evidence="2" type="ORF">LAMO00422_LOCUS8617</name>
</gene>
<proteinExistence type="predicted"/>
<dbReference type="EMBL" id="HBEM01012418">
    <property type="protein sequence ID" value="CAD8446450.1"/>
    <property type="molecule type" value="Transcribed_RNA"/>
</dbReference>
<feature type="compositionally biased region" description="Basic and acidic residues" evidence="1">
    <location>
        <begin position="270"/>
        <end position="287"/>
    </location>
</feature>